<reference evidence="4" key="2">
    <citation type="submission" date="2014-05" db="EMBL/GenBank/DDBJ databases">
        <title>Draft genome sequence of Virgibacillus massiliensis Vm-5.</title>
        <authorList>
            <person name="Khelaifia S."/>
            <person name="Croce O."/>
            <person name="Lagier J.C."/>
            <person name="Raoult D."/>
        </authorList>
    </citation>
    <scope>NUCLEOTIDE SEQUENCE [LARGE SCALE GENOMIC DNA]</scope>
    <source>
        <strain evidence="4">Vm-5</strain>
    </source>
</reference>
<evidence type="ECO:0000256" key="1">
    <source>
        <dbReference type="ARBA" id="ARBA00023125"/>
    </source>
</evidence>
<dbReference type="Gene3D" id="1.10.10.10">
    <property type="entry name" value="Winged helix-like DNA-binding domain superfamily/Winged helix DNA-binding domain"/>
    <property type="match status" value="1"/>
</dbReference>
<evidence type="ECO:0000313" key="3">
    <source>
        <dbReference type="EMBL" id="CDQ40551.1"/>
    </source>
</evidence>
<evidence type="ECO:0000259" key="2">
    <source>
        <dbReference type="PROSITE" id="PS50995"/>
    </source>
</evidence>
<dbReference type="PANTHER" id="PTHR33164">
    <property type="entry name" value="TRANSCRIPTIONAL REGULATOR, MARR FAMILY"/>
    <property type="match status" value="1"/>
</dbReference>
<dbReference type="InterPro" id="IPR039422">
    <property type="entry name" value="MarR/SlyA-like"/>
</dbReference>
<dbReference type="GO" id="GO:0006950">
    <property type="term" value="P:response to stress"/>
    <property type="evidence" value="ECO:0007669"/>
    <property type="project" value="TreeGrafter"/>
</dbReference>
<organism evidence="3 4">
    <name type="scientific">Virgibacillus massiliensis</name>
    <dbReference type="NCBI Taxonomy" id="1462526"/>
    <lineage>
        <taxon>Bacteria</taxon>
        <taxon>Bacillati</taxon>
        <taxon>Bacillota</taxon>
        <taxon>Bacilli</taxon>
        <taxon>Bacillales</taxon>
        <taxon>Bacillaceae</taxon>
        <taxon>Virgibacillus</taxon>
    </lineage>
</organism>
<keyword evidence="4" id="KW-1185">Reference proteome</keyword>
<dbReference type="AlphaFoldDB" id="A0A024QF32"/>
<comment type="caution">
    <text evidence="3">The sequence shown here is derived from an EMBL/GenBank/DDBJ whole genome shotgun (WGS) entry which is preliminary data.</text>
</comment>
<dbReference type="GO" id="GO:0003677">
    <property type="term" value="F:DNA binding"/>
    <property type="evidence" value="ECO:0007669"/>
    <property type="project" value="UniProtKB-KW"/>
</dbReference>
<name>A0A024QF32_9BACI</name>
<dbReference type="RefSeq" id="WP_021292393.1">
    <property type="nucleotide sequence ID" value="NZ_BNER01000011.1"/>
</dbReference>
<dbReference type="EMBL" id="CCDP010000002">
    <property type="protein sequence ID" value="CDQ40551.1"/>
    <property type="molecule type" value="Genomic_DNA"/>
</dbReference>
<dbReference type="STRING" id="1462526.BN990_02876"/>
<dbReference type="PRINTS" id="PR00598">
    <property type="entry name" value="HTHMARR"/>
</dbReference>
<dbReference type="OrthoDB" id="162531at2"/>
<dbReference type="InterPro" id="IPR000835">
    <property type="entry name" value="HTH_MarR-typ"/>
</dbReference>
<dbReference type="PROSITE" id="PS50995">
    <property type="entry name" value="HTH_MARR_2"/>
    <property type="match status" value="1"/>
</dbReference>
<dbReference type="InterPro" id="IPR036388">
    <property type="entry name" value="WH-like_DNA-bd_sf"/>
</dbReference>
<dbReference type="SUPFAM" id="SSF46785">
    <property type="entry name" value="Winged helix' DNA-binding domain"/>
    <property type="match status" value="1"/>
</dbReference>
<accession>A0A024QF32</accession>
<dbReference type="eggNOG" id="COG1846">
    <property type="taxonomic scope" value="Bacteria"/>
</dbReference>
<gene>
    <name evidence="3" type="ORF">BN990_02876</name>
</gene>
<proteinExistence type="predicted"/>
<dbReference type="PANTHER" id="PTHR33164:SF106">
    <property type="entry name" value="TRANSCRIPTIONAL REGULATORY PROTEIN"/>
    <property type="match status" value="1"/>
</dbReference>
<dbReference type="Proteomes" id="UP000028875">
    <property type="component" value="Unassembled WGS sequence"/>
</dbReference>
<dbReference type="SMART" id="SM00347">
    <property type="entry name" value="HTH_MARR"/>
    <property type="match status" value="1"/>
</dbReference>
<reference evidence="3 4" key="1">
    <citation type="submission" date="2014-03" db="EMBL/GenBank/DDBJ databases">
        <authorList>
            <person name="Urmite Genomes U."/>
        </authorList>
    </citation>
    <scope>NUCLEOTIDE SEQUENCE [LARGE SCALE GENOMIC DNA]</scope>
    <source>
        <strain evidence="3 4">Vm-5</strain>
    </source>
</reference>
<dbReference type="Pfam" id="PF12802">
    <property type="entry name" value="MarR_2"/>
    <property type="match status" value="1"/>
</dbReference>
<feature type="domain" description="HTH marR-type" evidence="2">
    <location>
        <begin position="8"/>
        <end position="147"/>
    </location>
</feature>
<sequence length="166" mass="18819">MSSNHFSSAELTSTQRELIHELRLNSGRAVMFHELLSDKLGLNATDHKCLDFLNRSGPVTAGQLAQLTGLTTGSITSVIDRLEASGYVGRDKDPKDRRRVIIKVVPEEMEKISPMFQSIFESTVKILSQYNERETKLIHDFIKQCNEMTLTVMNQFNQGENESRKC</sequence>
<protein>
    <submittedName>
        <fullName evidence="3">DNA-binding transcriptional repressor MarR</fullName>
    </submittedName>
</protein>
<keyword evidence="1 3" id="KW-0238">DNA-binding</keyword>
<dbReference type="InterPro" id="IPR036390">
    <property type="entry name" value="WH_DNA-bd_sf"/>
</dbReference>
<evidence type="ECO:0000313" key="4">
    <source>
        <dbReference type="Proteomes" id="UP000028875"/>
    </source>
</evidence>
<dbReference type="GO" id="GO:0003700">
    <property type="term" value="F:DNA-binding transcription factor activity"/>
    <property type="evidence" value="ECO:0007669"/>
    <property type="project" value="InterPro"/>
</dbReference>